<sequence length="480" mass="57269">MLSDIQNLSHLTHLSLNDCYFQFDRESMINIINSIWSLPNLSHCHLNIRFARDCYLTIPTVTSVSIEHLSIVGTCCCFEYLSRLYEHTPHLRSLRMKIWDSLNNSHLPFPLLSITKLKLEYQTSQQSMMNLLHKLPNLEHLSIETIDIRVDGNFWEHIITNYLPKLKLFRLKMQFAFVDHDYMEDEIDQLLHSYRSRFWLNERQWFVRCYWKLNDENASIYLHTLPYGFDDLRIDIREKNILFKSTTPNDENFCSYYHVRHLFYCYSSSRNINQIPIHFSNIRHLTLTLPYNDRFQSVLPCFNHLIFLEVRIDTWSQHEHDLLQLQALLDRAPHLYSLKFSSWPSFNSQTKQTKKRSQTAGISVWKMPPFENKSLSVRRLDLRGHNSSGHYQYFNRQQCTTLIRSPLGIQCEVLTIGVDNRTHILDLVHKMVNLRALNVRCRADKTDANELIKWLRLHVRSTYTMTKDTRSPSDIRLWIR</sequence>
<reference evidence="1" key="1">
    <citation type="submission" date="2021-02" db="EMBL/GenBank/DDBJ databases">
        <authorList>
            <person name="Nowell W R."/>
        </authorList>
    </citation>
    <scope>NUCLEOTIDE SEQUENCE</scope>
</reference>
<gene>
    <name evidence="1" type="ORF">ZHD862_LOCUS21903</name>
</gene>
<dbReference type="SUPFAM" id="SSF52047">
    <property type="entry name" value="RNI-like"/>
    <property type="match status" value="1"/>
</dbReference>
<dbReference type="Proteomes" id="UP000663864">
    <property type="component" value="Unassembled WGS sequence"/>
</dbReference>
<evidence type="ECO:0000313" key="1">
    <source>
        <dbReference type="EMBL" id="CAF1183721.1"/>
    </source>
</evidence>
<dbReference type="AlphaFoldDB" id="A0A814V5Q6"/>
<comment type="caution">
    <text evidence="1">The sequence shown here is derived from an EMBL/GenBank/DDBJ whole genome shotgun (WGS) entry which is preliminary data.</text>
</comment>
<dbReference type="Gene3D" id="3.80.10.10">
    <property type="entry name" value="Ribonuclease Inhibitor"/>
    <property type="match status" value="1"/>
</dbReference>
<evidence type="ECO:0000313" key="2">
    <source>
        <dbReference type="Proteomes" id="UP000663864"/>
    </source>
</evidence>
<accession>A0A814V5Q6</accession>
<proteinExistence type="predicted"/>
<dbReference type="EMBL" id="CAJNOT010001331">
    <property type="protein sequence ID" value="CAF1183721.1"/>
    <property type="molecule type" value="Genomic_DNA"/>
</dbReference>
<organism evidence="1 2">
    <name type="scientific">Rotaria sordida</name>
    <dbReference type="NCBI Taxonomy" id="392033"/>
    <lineage>
        <taxon>Eukaryota</taxon>
        <taxon>Metazoa</taxon>
        <taxon>Spiralia</taxon>
        <taxon>Gnathifera</taxon>
        <taxon>Rotifera</taxon>
        <taxon>Eurotatoria</taxon>
        <taxon>Bdelloidea</taxon>
        <taxon>Philodinida</taxon>
        <taxon>Philodinidae</taxon>
        <taxon>Rotaria</taxon>
    </lineage>
</organism>
<name>A0A814V5Q6_9BILA</name>
<protein>
    <submittedName>
        <fullName evidence="1">Uncharacterized protein</fullName>
    </submittedName>
</protein>
<dbReference type="InterPro" id="IPR032675">
    <property type="entry name" value="LRR_dom_sf"/>
</dbReference>